<organism evidence="2 3">
    <name type="scientific">Ohtaekwangia kribbensis</name>
    <dbReference type="NCBI Taxonomy" id="688913"/>
    <lineage>
        <taxon>Bacteria</taxon>
        <taxon>Pseudomonadati</taxon>
        <taxon>Bacteroidota</taxon>
        <taxon>Cytophagia</taxon>
        <taxon>Cytophagales</taxon>
        <taxon>Fulvivirgaceae</taxon>
        <taxon>Ohtaekwangia</taxon>
    </lineage>
</organism>
<proteinExistence type="predicted"/>
<dbReference type="Pfam" id="PF09346">
    <property type="entry name" value="SMI1_KNR4"/>
    <property type="match status" value="1"/>
</dbReference>
<dbReference type="Gene3D" id="3.40.1580.10">
    <property type="entry name" value="SMI1/KNR4-like"/>
    <property type="match status" value="1"/>
</dbReference>
<sequence>MGRPIIDDRLEVFEVKIGYNLPVDFKFFLKRSNGFSLVGTEVFGIGNEFKASSLDAIYDFEHKEVHAKMPHHFLPFSNDGRGNHYCLDLSRLTDRASPVVFWQWDYEYASLEEVETCSDSFVLWVKEVMIDWTLETYNYDGSEK</sequence>
<accession>A0ABW3K613</accession>
<dbReference type="RefSeq" id="WP_377580544.1">
    <property type="nucleotide sequence ID" value="NZ_JBHTKA010000007.1"/>
</dbReference>
<dbReference type="Proteomes" id="UP001597112">
    <property type="component" value="Unassembled WGS sequence"/>
</dbReference>
<name>A0ABW3K613_9BACT</name>
<dbReference type="SMART" id="SM00860">
    <property type="entry name" value="SMI1_KNR4"/>
    <property type="match status" value="1"/>
</dbReference>
<feature type="domain" description="Knr4/Smi1-like" evidence="1">
    <location>
        <begin position="4"/>
        <end position="127"/>
    </location>
</feature>
<dbReference type="InterPro" id="IPR037883">
    <property type="entry name" value="Knr4/Smi1-like_sf"/>
</dbReference>
<dbReference type="EMBL" id="JBHTKA010000007">
    <property type="protein sequence ID" value="MFD1001094.1"/>
    <property type="molecule type" value="Genomic_DNA"/>
</dbReference>
<evidence type="ECO:0000313" key="3">
    <source>
        <dbReference type="Proteomes" id="UP001597112"/>
    </source>
</evidence>
<evidence type="ECO:0000259" key="1">
    <source>
        <dbReference type="SMART" id="SM00860"/>
    </source>
</evidence>
<protein>
    <submittedName>
        <fullName evidence="2">SMI1/KNR4 family protein</fullName>
    </submittedName>
</protein>
<keyword evidence="3" id="KW-1185">Reference proteome</keyword>
<gene>
    <name evidence="2" type="ORF">ACFQ21_17335</name>
</gene>
<evidence type="ECO:0000313" key="2">
    <source>
        <dbReference type="EMBL" id="MFD1001094.1"/>
    </source>
</evidence>
<dbReference type="InterPro" id="IPR018958">
    <property type="entry name" value="Knr4/Smi1-like_dom"/>
</dbReference>
<dbReference type="SUPFAM" id="SSF160631">
    <property type="entry name" value="SMI1/KNR4-like"/>
    <property type="match status" value="1"/>
</dbReference>
<comment type="caution">
    <text evidence="2">The sequence shown here is derived from an EMBL/GenBank/DDBJ whole genome shotgun (WGS) entry which is preliminary data.</text>
</comment>
<reference evidence="3" key="1">
    <citation type="journal article" date="2019" name="Int. J. Syst. Evol. Microbiol.">
        <title>The Global Catalogue of Microorganisms (GCM) 10K type strain sequencing project: providing services to taxonomists for standard genome sequencing and annotation.</title>
        <authorList>
            <consortium name="The Broad Institute Genomics Platform"/>
            <consortium name="The Broad Institute Genome Sequencing Center for Infectious Disease"/>
            <person name="Wu L."/>
            <person name="Ma J."/>
        </authorList>
    </citation>
    <scope>NUCLEOTIDE SEQUENCE [LARGE SCALE GENOMIC DNA]</scope>
    <source>
        <strain evidence="3">CCUG 58938</strain>
    </source>
</reference>